<sequence>MRGIYKDLIVMLHGNDLIDDNQLKMKTEISFFGDRMIDILPLENDRIFRQAREYHTNHYLIQYLFTTRVMKSDIETALLELCTASEFPDVLLINSCLWDMTRYSRAYEGSIPPDVNRQAAIERSSLEEFLERISMLIRRLRLTMPATTQVIWVNMPWPLPVDTRSIVNRADNADTRHLNRMLIVDANFRASQLFRAAGYDVLDVGFYLRNHALYAYRVYRRIRAAVLREIKERDPKRYEALRSDIRTMRLCKLLDENPGVEERLTLEGSWRLDEMMKSFPEIANCIGKIAPQIITVLVSEDAVANLTNRKRKHSPDRT</sequence>
<dbReference type="AlphaFoldDB" id="W2SPP2"/>
<dbReference type="PANTHER" id="PTHR14469">
    <property type="entry name" value="SARCOMA ANTIGEN NY-SAR-23"/>
    <property type="match status" value="1"/>
</dbReference>
<protein>
    <submittedName>
        <fullName evidence="2">Uncharacterized protein</fullName>
    </submittedName>
</protein>
<reference evidence="3" key="1">
    <citation type="journal article" date="2014" name="Nat. Genet.">
        <title>Genome of the human hookworm Necator americanus.</title>
        <authorList>
            <person name="Tang Y.T."/>
            <person name="Gao X."/>
            <person name="Rosa B.A."/>
            <person name="Abubucker S."/>
            <person name="Hallsworth-Pepin K."/>
            <person name="Martin J."/>
            <person name="Tyagi R."/>
            <person name="Heizer E."/>
            <person name="Zhang X."/>
            <person name="Bhonagiri-Palsikar V."/>
            <person name="Minx P."/>
            <person name="Warren W.C."/>
            <person name="Wang Q."/>
            <person name="Zhan B."/>
            <person name="Hotez P.J."/>
            <person name="Sternberg P.W."/>
            <person name="Dougall A."/>
            <person name="Gaze S.T."/>
            <person name="Mulvenna J."/>
            <person name="Sotillo J."/>
            <person name="Ranganathan S."/>
            <person name="Rabelo E.M."/>
            <person name="Wilson R.K."/>
            <person name="Felgner P.L."/>
            <person name="Bethony J."/>
            <person name="Hawdon J.M."/>
            <person name="Gasser R.B."/>
            <person name="Loukas A."/>
            <person name="Mitreva M."/>
        </authorList>
    </citation>
    <scope>NUCLEOTIDE SEQUENCE [LARGE SCALE GENOMIC DNA]</scope>
</reference>
<dbReference type="OMA" id="CIGTRIM"/>
<evidence type="ECO:0000256" key="1">
    <source>
        <dbReference type="ARBA" id="ARBA00037957"/>
    </source>
</evidence>
<keyword evidence="3" id="KW-1185">Reference proteome</keyword>
<dbReference type="STRING" id="51031.W2SPP2"/>
<proteinExistence type="inferred from homology"/>
<dbReference type="OrthoDB" id="9975373at2759"/>
<comment type="similarity">
    <text evidence="1">Belongs to the PC-esterase family.</text>
</comment>
<dbReference type="EMBL" id="KI668894">
    <property type="protein sequence ID" value="ETN70806.1"/>
    <property type="molecule type" value="Genomic_DNA"/>
</dbReference>
<name>W2SPP2_NECAM</name>
<organism evidence="2 3">
    <name type="scientific">Necator americanus</name>
    <name type="common">Human hookworm</name>
    <dbReference type="NCBI Taxonomy" id="51031"/>
    <lineage>
        <taxon>Eukaryota</taxon>
        <taxon>Metazoa</taxon>
        <taxon>Ecdysozoa</taxon>
        <taxon>Nematoda</taxon>
        <taxon>Chromadorea</taxon>
        <taxon>Rhabditida</taxon>
        <taxon>Rhabditina</taxon>
        <taxon>Rhabditomorpha</taxon>
        <taxon>Strongyloidea</taxon>
        <taxon>Ancylostomatidae</taxon>
        <taxon>Bunostominae</taxon>
        <taxon>Necator</taxon>
    </lineage>
</organism>
<dbReference type="Proteomes" id="UP000053676">
    <property type="component" value="Unassembled WGS sequence"/>
</dbReference>
<evidence type="ECO:0000313" key="3">
    <source>
        <dbReference type="Proteomes" id="UP000053676"/>
    </source>
</evidence>
<gene>
    <name evidence="2" type="ORF">NECAME_04819</name>
</gene>
<accession>W2SPP2</accession>
<dbReference type="PANTHER" id="PTHR14469:SF0">
    <property type="entry name" value="FAMILY WITH SEQUENCE SIMILARITY 113"/>
    <property type="match status" value="1"/>
</dbReference>
<evidence type="ECO:0000313" key="2">
    <source>
        <dbReference type="EMBL" id="ETN70806.1"/>
    </source>
</evidence>
<dbReference type="KEGG" id="nai:NECAME_04819"/>